<dbReference type="AlphaFoldDB" id="A0AAW6BHT4"/>
<sequence>MKIMVINIKELIDNLGQTAEQLIEKEIIPTNKFEYLFEGDDEFFCKPEPGLRLTFHNVSRRLHSVEFVLINVYDNNDSYNGDMPPPFLNSMDKTTVRTLMGEPDSSGGPKKVPVIGLMGGFDAYILKLREQYPNTNINFSYLTDFRVDVLAFEQVVYTQDTSKCMFEKRLCC</sequence>
<name>A0AAW6BHT4_9GAMM</name>
<dbReference type="Pfam" id="PF19929">
    <property type="entry name" value="DUF6392"/>
    <property type="match status" value="1"/>
</dbReference>
<comment type="caution">
    <text evidence="1">The sequence shown here is derived from an EMBL/GenBank/DDBJ whole genome shotgun (WGS) entry which is preliminary data.</text>
</comment>
<evidence type="ECO:0000313" key="1">
    <source>
        <dbReference type="EMBL" id="MDB6373063.1"/>
    </source>
</evidence>
<proteinExistence type="predicted"/>
<reference evidence="1" key="1">
    <citation type="submission" date="2023-01" db="EMBL/GenBank/DDBJ databases">
        <title>Genome sequencing of Photorhabdus bodei 09-20.</title>
        <authorList>
            <person name="Kalindamar S."/>
            <person name="Kumru S."/>
        </authorList>
    </citation>
    <scope>NUCLEOTIDE SEQUENCE</scope>
    <source>
        <strain evidence="1">09-20</strain>
    </source>
</reference>
<dbReference type="RefSeq" id="WP_271866727.1">
    <property type="nucleotide sequence ID" value="NZ_JAQMFO010000020.1"/>
</dbReference>
<dbReference type="Proteomes" id="UP001212996">
    <property type="component" value="Unassembled WGS sequence"/>
</dbReference>
<gene>
    <name evidence="1" type="ORF">PH362_14215</name>
</gene>
<protein>
    <submittedName>
        <fullName evidence="1">DUF6392 family protein</fullName>
    </submittedName>
</protein>
<organism evidence="1 2">
    <name type="scientific">Photorhabdus bodei</name>
    <dbReference type="NCBI Taxonomy" id="2029681"/>
    <lineage>
        <taxon>Bacteria</taxon>
        <taxon>Pseudomonadati</taxon>
        <taxon>Pseudomonadota</taxon>
        <taxon>Gammaproteobacteria</taxon>
        <taxon>Enterobacterales</taxon>
        <taxon>Morganellaceae</taxon>
        <taxon>Photorhabdus</taxon>
    </lineage>
</organism>
<dbReference type="InterPro" id="IPR045657">
    <property type="entry name" value="DUF6392"/>
</dbReference>
<accession>A0AAW6BHT4</accession>
<dbReference type="EMBL" id="JAQMFO010000020">
    <property type="protein sequence ID" value="MDB6373063.1"/>
    <property type="molecule type" value="Genomic_DNA"/>
</dbReference>
<evidence type="ECO:0000313" key="2">
    <source>
        <dbReference type="Proteomes" id="UP001212996"/>
    </source>
</evidence>